<sequence length="108" mass="12495">MSTLRDHPSEFQFSNRDQEKTYRRILLRSASPSSALAHSVVEVYLWLGNVWHREGSVSYRRNRRGSQSLNRPQPHLSVKSFGKAIYPYYTSQAANEHGFGSILRDKAR</sequence>
<comment type="caution">
    <text evidence="1">The sequence shown here is derived from an EMBL/GenBank/DDBJ whole genome shotgun (WGS) entry which is preliminary data.</text>
</comment>
<protein>
    <submittedName>
        <fullName evidence="1">Uncharacterized protein</fullName>
    </submittedName>
</protein>
<gene>
    <name evidence="1" type="ORF">VNO77_22694</name>
</gene>
<dbReference type="EMBL" id="JAYMYQ010000005">
    <property type="protein sequence ID" value="KAK7328582.1"/>
    <property type="molecule type" value="Genomic_DNA"/>
</dbReference>
<evidence type="ECO:0000313" key="1">
    <source>
        <dbReference type="EMBL" id="KAK7328582.1"/>
    </source>
</evidence>
<dbReference type="AlphaFoldDB" id="A0AAN9L5N8"/>
<name>A0AAN9L5N8_CANGL</name>
<dbReference type="Proteomes" id="UP001367508">
    <property type="component" value="Unassembled WGS sequence"/>
</dbReference>
<proteinExistence type="predicted"/>
<reference evidence="1 2" key="1">
    <citation type="submission" date="2024-01" db="EMBL/GenBank/DDBJ databases">
        <title>The genomes of 5 underutilized Papilionoideae crops provide insights into root nodulation and disease resistanc.</title>
        <authorList>
            <person name="Jiang F."/>
        </authorList>
    </citation>
    <scope>NUCLEOTIDE SEQUENCE [LARGE SCALE GENOMIC DNA]</scope>
    <source>
        <strain evidence="1">LVBAO_FW01</strain>
        <tissue evidence="1">Leaves</tissue>
    </source>
</reference>
<evidence type="ECO:0000313" key="2">
    <source>
        <dbReference type="Proteomes" id="UP001367508"/>
    </source>
</evidence>
<accession>A0AAN9L5N8</accession>
<organism evidence="1 2">
    <name type="scientific">Canavalia gladiata</name>
    <name type="common">Sword bean</name>
    <name type="synonym">Dolichos gladiatus</name>
    <dbReference type="NCBI Taxonomy" id="3824"/>
    <lineage>
        <taxon>Eukaryota</taxon>
        <taxon>Viridiplantae</taxon>
        <taxon>Streptophyta</taxon>
        <taxon>Embryophyta</taxon>
        <taxon>Tracheophyta</taxon>
        <taxon>Spermatophyta</taxon>
        <taxon>Magnoliopsida</taxon>
        <taxon>eudicotyledons</taxon>
        <taxon>Gunneridae</taxon>
        <taxon>Pentapetalae</taxon>
        <taxon>rosids</taxon>
        <taxon>fabids</taxon>
        <taxon>Fabales</taxon>
        <taxon>Fabaceae</taxon>
        <taxon>Papilionoideae</taxon>
        <taxon>50 kb inversion clade</taxon>
        <taxon>NPAAA clade</taxon>
        <taxon>indigoferoid/millettioid clade</taxon>
        <taxon>Phaseoleae</taxon>
        <taxon>Canavalia</taxon>
    </lineage>
</organism>
<keyword evidence="2" id="KW-1185">Reference proteome</keyword>